<protein>
    <submittedName>
        <fullName evidence="1">Uncharacterized protein</fullName>
    </submittedName>
</protein>
<organism evidence="1 2">
    <name type="scientific">Vespula squamosa</name>
    <name type="common">Southern yellow jacket</name>
    <name type="synonym">Wasp</name>
    <dbReference type="NCBI Taxonomy" id="30214"/>
    <lineage>
        <taxon>Eukaryota</taxon>
        <taxon>Metazoa</taxon>
        <taxon>Ecdysozoa</taxon>
        <taxon>Arthropoda</taxon>
        <taxon>Hexapoda</taxon>
        <taxon>Insecta</taxon>
        <taxon>Pterygota</taxon>
        <taxon>Neoptera</taxon>
        <taxon>Endopterygota</taxon>
        <taxon>Hymenoptera</taxon>
        <taxon>Apocrita</taxon>
        <taxon>Aculeata</taxon>
        <taxon>Vespoidea</taxon>
        <taxon>Vespidae</taxon>
        <taxon>Vespinae</taxon>
        <taxon>Vespula</taxon>
    </lineage>
</organism>
<proteinExistence type="predicted"/>
<feature type="non-terminal residue" evidence="1">
    <location>
        <position position="1"/>
    </location>
</feature>
<dbReference type="Proteomes" id="UP001607302">
    <property type="component" value="Unassembled WGS sequence"/>
</dbReference>
<reference evidence="1 2" key="1">
    <citation type="journal article" date="2024" name="Ann. Entomol. Soc. Am.">
        <title>Genomic analyses of the southern and eastern yellowjacket wasps (Hymenoptera: Vespidae) reveal evolutionary signatures of social life.</title>
        <authorList>
            <person name="Catto M.A."/>
            <person name="Caine P.B."/>
            <person name="Orr S.E."/>
            <person name="Hunt B.G."/>
            <person name="Goodisman M.A.D."/>
        </authorList>
    </citation>
    <scope>NUCLEOTIDE SEQUENCE [LARGE SCALE GENOMIC DNA]</scope>
    <source>
        <strain evidence="1">233</strain>
        <tissue evidence="1">Head and thorax</tissue>
    </source>
</reference>
<keyword evidence="2" id="KW-1185">Reference proteome</keyword>
<evidence type="ECO:0000313" key="1">
    <source>
        <dbReference type="EMBL" id="KAL2718768.1"/>
    </source>
</evidence>
<name>A0ABD2ADT2_VESSQ</name>
<gene>
    <name evidence="1" type="ORF">V1478_011187</name>
</gene>
<evidence type="ECO:0000313" key="2">
    <source>
        <dbReference type="Proteomes" id="UP001607302"/>
    </source>
</evidence>
<dbReference type="AlphaFoldDB" id="A0ABD2ADT2"/>
<dbReference type="EMBL" id="JAUDFV010000151">
    <property type="protein sequence ID" value="KAL2718768.1"/>
    <property type="molecule type" value="Genomic_DNA"/>
</dbReference>
<sequence length="98" mass="11396">KIRRRILFRRETDAPSKKIRRKIRGRVIVETVDNNGGVLRGRYDFLRLQPRHRDPFGADNTMALLRLSSNPLPRAKLSTSAPTRATGCRWHAFCRVTR</sequence>
<accession>A0ABD2ADT2</accession>
<comment type="caution">
    <text evidence="1">The sequence shown here is derived from an EMBL/GenBank/DDBJ whole genome shotgun (WGS) entry which is preliminary data.</text>
</comment>